<dbReference type="GO" id="GO:0003841">
    <property type="term" value="F:1-acylglycerol-3-phosphate O-acyltransferase activity"/>
    <property type="evidence" value="ECO:0007669"/>
    <property type="project" value="TreeGrafter"/>
</dbReference>
<evidence type="ECO:0000256" key="4">
    <source>
        <dbReference type="SAM" id="Phobius"/>
    </source>
</evidence>
<keyword evidence="2" id="KW-0012">Acyltransferase</keyword>
<evidence type="ECO:0000256" key="2">
    <source>
        <dbReference type="ARBA" id="ARBA00023315"/>
    </source>
</evidence>
<protein>
    <recommendedName>
        <fullName evidence="5">Phospholipid/glycerol acyltransferase domain-containing protein</fullName>
    </recommendedName>
</protein>
<dbReference type="KEGG" id="rpla:A4Z71_05035"/>
<feature type="transmembrane region" description="Helical" evidence="4">
    <location>
        <begin position="21"/>
        <end position="37"/>
    </location>
</feature>
<keyword evidence="1" id="KW-0808">Transferase</keyword>
<evidence type="ECO:0000313" key="7">
    <source>
        <dbReference type="Proteomes" id="UP000243784"/>
    </source>
</evidence>
<dbReference type="SUPFAM" id="SSF69593">
    <property type="entry name" value="Glycerol-3-phosphate (1)-acyltransferase"/>
    <property type="match status" value="1"/>
</dbReference>
<feature type="domain" description="Phospholipid/glycerol acyltransferase" evidence="5">
    <location>
        <begin position="53"/>
        <end position="172"/>
    </location>
</feature>
<keyword evidence="4" id="KW-0812">Transmembrane</keyword>
<dbReference type="AlphaFoldDB" id="A0A1D9DZU2"/>
<proteinExistence type="predicted"/>
<dbReference type="SMART" id="SM00563">
    <property type="entry name" value="PlsC"/>
    <property type="match status" value="1"/>
</dbReference>
<evidence type="ECO:0000256" key="1">
    <source>
        <dbReference type="ARBA" id="ARBA00022679"/>
    </source>
</evidence>
<keyword evidence="4" id="KW-1133">Transmembrane helix</keyword>
<dbReference type="EMBL" id="CP015208">
    <property type="protein sequence ID" value="AOY56324.1"/>
    <property type="molecule type" value="Genomic_DNA"/>
</dbReference>
<dbReference type="Proteomes" id="UP000243784">
    <property type="component" value="Chromosome"/>
</dbReference>
<dbReference type="InterPro" id="IPR002123">
    <property type="entry name" value="Plipid/glycerol_acylTrfase"/>
</dbReference>
<evidence type="ECO:0000313" key="6">
    <source>
        <dbReference type="EMBL" id="AOY56324.1"/>
    </source>
</evidence>
<evidence type="ECO:0000256" key="3">
    <source>
        <dbReference type="SAM" id="MobiDB-lite"/>
    </source>
</evidence>
<organism evidence="6 7">
    <name type="scientific">Candidatus Rhodoluna planktonica</name>
    <dbReference type="NCBI Taxonomy" id="535712"/>
    <lineage>
        <taxon>Bacteria</taxon>
        <taxon>Bacillati</taxon>
        <taxon>Actinomycetota</taxon>
        <taxon>Actinomycetes</taxon>
        <taxon>Micrococcales</taxon>
        <taxon>Microbacteriaceae</taxon>
        <taxon>Luna cluster</taxon>
        <taxon>Luna-1 subcluster</taxon>
        <taxon>Rhodoluna</taxon>
    </lineage>
</organism>
<reference evidence="6 7" key="1">
    <citation type="journal article" date="2016" name="Biochim. Biophys. Acta">
        <title>Photochemical characterization of actinorhodopsin and its functional existence in the natural host.</title>
        <authorList>
            <person name="Nakamura S."/>
            <person name="Kikukawa T."/>
            <person name="Tamogami J."/>
            <person name="Kamiya M."/>
            <person name="Aizawa T."/>
            <person name="Hahn M.W."/>
            <person name="Ihara K."/>
            <person name="Kamo N."/>
            <person name="Demura M."/>
        </authorList>
    </citation>
    <scope>NUCLEOTIDE SEQUENCE [LARGE SCALE GENOMIC DNA]</scope>
    <source>
        <strain evidence="6 7">MWH-Dar1</strain>
    </source>
</reference>
<dbReference type="Pfam" id="PF01553">
    <property type="entry name" value="Acyltransferase"/>
    <property type="match status" value="1"/>
</dbReference>
<keyword evidence="7" id="KW-1185">Reference proteome</keyword>
<evidence type="ECO:0000259" key="5">
    <source>
        <dbReference type="SMART" id="SM00563"/>
    </source>
</evidence>
<feature type="region of interest" description="Disordered" evidence="3">
    <location>
        <begin position="240"/>
        <end position="261"/>
    </location>
</feature>
<dbReference type="GO" id="GO:0005886">
    <property type="term" value="C:plasma membrane"/>
    <property type="evidence" value="ECO:0007669"/>
    <property type="project" value="TreeGrafter"/>
</dbReference>
<dbReference type="PANTHER" id="PTHR10434:SF55">
    <property type="entry name" value="POSSIBLE ACYLTRANSFERASE"/>
    <property type="match status" value="1"/>
</dbReference>
<dbReference type="CDD" id="cd07989">
    <property type="entry name" value="LPLAT_AGPAT-like"/>
    <property type="match status" value="1"/>
</dbReference>
<dbReference type="GO" id="GO:0006654">
    <property type="term" value="P:phosphatidic acid biosynthetic process"/>
    <property type="evidence" value="ECO:0007669"/>
    <property type="project" value="TreeGrafter"/>
</dbReference>
<name>A0A1D9DZU2_9MICO</name>
<gene>
    <name evidence="6" type="ORF">A4Z71_05035</name>
</gene>
<feature type="transmembrane region" description="Helical" evidence="4">
    <location>
        <begin position="57"/>
        <end position="76"/>
    </location>
</feature>
<dbReference type="PANTHER" id="PTHR10434">
    <property type="entry name" value="1-ACYL-SN-GLYCEROL-3-PHOSPHATE ACYLTRANSFERASE"/>
    <property type="match status" value="1"/>
</dbReference>
<keyword evidence="4" id="KW-0472">Membrane</keyword>
<sequence length="261" mass="29120">MANKSSDLKMPKVKTLERHPVLRLIASVLIPVVRLLFKVRPIGLEKLPKTGPYILVGNHVTNVDALAVAYFVYVYCKRAPHFLAKESLFRVPLLGRILTAAGQIPVYRSGKRNDAQMAAANAYLNSGHSIAIFPEGTLTRDPNFWPMRGKTGAVRLALDTGVPIYPIGQWGSEKVMPQYGAKFRPGFWKPVDILVGDEIDLSRFRKNQLTPPELYEATEIVMKEITKLVAQLRQEEPPAKLWDPVSAGQPVTGNFKKANHK</sequence>
<accession>A0A1D9DZU2</accession>
<dbReference type="STRING" id="535712.A4Z71_05035"/>